<evidence type="ECO:0000256" key="9">
    <source>
        <dbReference type="SAM" id="Phobius"/>
    </source>
</evidence>
<dbReference type="Pfam" id="PF01105">
    <property type="entry name" value="EMP24_GP25L"/>
    <property type="match status" value="1"/>
</dbReference>
<comment type="similarity">
    <text evidence="2 8">Belongs to the EMP24/GP25L family.</text>
</comment>
<name>A0A914Q363_9BILA</name>
<keyword evidence="12" id="KW-1185">Reference proteome</keyword>
<evidence type="ECO:0000256" key="5">
    <source>
        <dbReference type="ARBA" id="ARBA00022989"/>
    </source>
</evidence>
<feature type="transmembrane region" description="Helical" evidence="9">
    <location>
        <begin position="176"/>
        <end position="198"/>
    </location>
</feature>
<evidence type="ECO:0000256" key="4">
    <source>
        <dbReference type="ARBA" id="ARBA00022729"/>
    </source>
</evidence>
<dbReference type="AlphaFoldDB" id="A0A914Q363"/>
<dbReference type="Proteomes" id="UP000887578">
    <property type="component" value="Unplaced"/>
</dbReference>
<reference evidence="13" key="1">
    <citation type="submission" date="2022-11" db="UniProtKB">
        <authorList>
            <consortium name="WormBaseParasite"/>
        </authorList>
    </citation>
    <scope>IDENTIFICATION</scope>
</reference>
<evidence type="ECO:0000256" key="1">
    <source>
        <dbReference type="ARBA" id="ARBA00004479"/>
    </source>
</evidence>
<dbReference type="SMART" id="SM01190">
    <property type="entry name" value="EMP24_GP25L"/>
    <property type="match status" value="1"/>
</dbReference>
<evidence type="ECO:0000259" key="11">
    <source>
        <dbReference type="PROSITE" id="PS50866"/>
    </source>
</evidence>
<proteinExistence type="inferred from homology"/>
<organism evidence="12 13">
    <name type="scientific">Panagrolaimus davidi</name>
    <dbReference type="NCBI Taxonomy" id="227884"/>
    <lineage>
        <taxon>Eukaryota</taxon>
        <taxon>Metazoa</taxon>
        <taxon>Ecdysozoa</taxon>
        <taxon>Nematoda</taxon>
        <taxon>Chromadorea</taxon>
        <taxon>Rhabditida</taxon>
        <taxon>Tylenchina</taxon>
        <taxon>Panagrolaimomorpha</taxon>
        <taxon>Panagrolaimoidea</taxon>
        <taxon>Panagrolaimidae</taxon>
        <taxon>Panagrolaimus</taxon>
    </lineage>
</organism>
<evidence type="ECO:0000256" key="8">
    <source>
        <dbReference type="RuleBase" id="RU003827"/>
    </source>
</evidence>
<keyword evidence="3 8" id="KW-0812">Transmembrane</keyword>
<keyword evidence="6 9" id="KW-0472">Membrane</keyword>
<dbReference type="InterPro" id="IPR009038">
    <property type="entry name" value="GOLD_dom"/>
</dbReference>
<dbReference type="WBParaSite" id="PDA_v2.g21595.t1">
    <property type="protein sequence ID" value="PDA_v2.g21595.t1"/>
    <property type="gene ID" value="PDA_v2.g21595"/>
</dbReference>
<evidence type="ECO:0000313" key="12">
    <source>
        <dbReference type="Proteomes" id="UP000887578"/>
    </source>
</evidence>
<feature type="signal peptide" evidence="10">
    <location>
        <begin position="1"/>
        <end position="19"/>
    </location>
</feature>
<dbReference type="InterPro" id="IPR036598">
    <property type="entry name" value="GOLD_dom_sf"/>
</dbReference>
<dbReference type="GO" id="GO:0016020">
    <property type="term" value="C:membrane"/>
    <property type="evidence" value="ECO:0007669"/>
    <property type="project" value="UniProtKB-SubCell"/>
</dbReference>
<keyword evidence="4 10" id="KW-0732">Signal</keyword>
<protein>
    <submittedName>
        <fullName evidence="13">GOLD domain-containing protein</fullName>
    </submittedName>
</protein>
<dbReference type="PANTHER" id="PTHR22811">
    <property type="entry name" value="TRANSMEMBRANE EMP24 DOMAIN-CONTAINING PROTEIN"/>
    <property type="match status" value="1"/>
</dbReference>
<evidence type="ECO:0000256" key="3">
    <source>
        <dbReference type="ARBA" id="ARBA00022692"/>
    </source>
</evidence>
<dbReference type="SUPFAM" id="SSF101576">
    <property type="entry name" value="Supernatant protein factor (SPF), C-terminal domain"/>
    <property type="match status" value="1"/>
</dbReference>
<evidence type="ECO:0000256" key="6">
    <source>
        <dbReference type="ARBA" id="ARBA00023136"/>
    </source>
</evidence>
<evidence type="ECO:0000313" key="13">
    <source>
        <dbReference type="WBParaSite" id="PDA_v2.g21595.t1"/>
    </source>
</evidence>
<dbReference type="InterPro" id="IPR015720">
    <property type="entry name" value="Emp24-like"/>
</dbReference>
<accession>A0A914Q363</accession>
<evidence type="ECO:0000256" key="7">
    <source>
        <dbReference type="ARBA" id="ARBA00037847"/>
    </source>
</evidence>
<comment type="subcellular location">
    <subcellularLocation>
        <location evidence="7">Endomembrane system</location>
        <topology evidence="7">Single-pass membrane protein</topology>
    </subcellularLocation>
    <subcellularLocation>
        <location evidence="1 8">Membrane</location>
        <topology evidence="1 8">Single-pass type I membrane protein</topology>
    </subcellularLocation>
</comment>
<dbReference type="PROSITE" id="PS50866">
    <property type="entry name" value="GOLD"/>
    <property type="match status" value="1"/>
</dbReference>
<sequence length="208" mass="24168">MRTWMCIFVLFVGITQLHAYFITIDAYEEKCFFERVKNGTKLGLMFEVAEGGFLDIDVKIVGPDYKEIYKGERQSSGKQTFVAYMDGIYTYCFSNKMSTMTPKMVLFTMDVAEPGNPEQQEKADPFAPAPDPDGQKLEEMIKELSNALIAVKHEQEYMQVRDRVHRGINEYTNNRVVLWAVFEVILLFAMTAGQIFYLKRFFEVRRII</sequence>
<dbReference type="GO" id="GO:0012505">
    <property type="term" value="C:endomembrane system"/>
    <property type="evidence" value="ECO:0007669"/>
    <property type="project" value="UniProtKB-SubCell"/>
</dbReference>
<keyword evidence="5 9" id="KW-1133">Transmembrane helix</keyword>
<evidence type="ECO:0000256" key="10">
    <source>
        <dbReference type="SAM" id="SignalP"/>
    </source>
</evidence>
<evidence type="ECO:0000256" key="2">
    <source>
        <dbReference type="ARBA" id="ARBA00007104"/>
    </source>
</evidence>
<feature type="chain" id="PRO_5037667287" evidence="10">
    <location>
        <begin position="20"/>
        <end position="208"/>
    </location>
</feature>
<feature type="domain" description="GOLD" evidence="11">
    <location>
        <begin position="29"/>
        <end position="111"/>
    </location>
</feature>